<protein>
    <submittedName>
        <fullName evidence="1">Uncharacterized protein</fullName>
    </submittedName>
</protein>
<dbReference type="EMBL" id="NNAY01003026">
    <property type="protein sequence ID" value="OXU20093.1"/>
    <property type="molecule type" value="Genomic_DNA"/>
</dbReference>
<gene>
    <name evidence="1" type="ORF">TSAR_015941</name>
</gene>
<comment type="caution">
    <text evidence="1">The sequence shown here is derived from an EMBL/GenBank/DDBJ whole genome shotgun (WGS) entry which is preliminary data.</text>
</comment>
<evidence type="ECO:0000313" key="1">
    <source>
        <dbReference type="EMBL" id="OXU20093.1"/>
    </source>
</evidence>
<accession>A0A232EP12</accession>
<name>A0A232EP12_9HYME</name>
<dbReference type="AlphaFoldDB" id="A0A232EP12"/>
<dbReference type="Proteomes" id="UP000215335">
    <property type="component" value="Unassembled WGS sequence"/>
</dbReference>
<organism evidence="1 2">
    <name type="scientific">Trichomalopsis sarcophagae</name>
    <dbReference type="NCBI Taxonomy" id="543379"/>
    <lineage>
        <taxon>Eukaryota</taxon>
        <taxon>Metazoa</taxon>
        <taxon>Ecdysozoa</taxon>
        <taxon>Arthropoda</taxon>
        <taxon>Hexapoda</taxon>
        <taxon>Insecta</taxon>
        <taxon>Pterygota</taxon>
        <taxon>Neoptera</taxon>
        <taxon>Endopterygota</taxon>
        <taxon>Hymenoptera</taxon>
        <taxon>Apocrita</taxon>
        <taxon>Proctotrupomorpha</taxon>
        <taxon>Chalcidoidea</taxon>
        <taxon>Pteromalidae</taxon>
        <taxon>Pteromalinae</taxon>
        <taxon>Trichomalopsis</taxon>
    </lineage>
</organism>
<keyword evidence="2" id="KW-1185">Reference proteome</keyword>
<evidence type="ECO:0000313" key="2">
    <source>
        <dbReference type="Proteomes" id="UP000215335"/>
    </source>
</evidence>
<proteinExistence type="predicted"/>
<reference evidence="1 2" key="1">
    <citation type="journal article" date="2017" name="Curr. Biol.">
        <title>The Evolution of Venom by Co-option of Single-Copy Genes.</title>
        <authorList>
            <person name="Martinson E.O."/>
            <person name="Mrinalini"/>
            <person name="Kelkar Y.D."/>
            <person name="Chang C.H."/>
            <person name="Werren J.H."/>
        </authorList>
    </citation>
    <scope>NUCLEOTIDE SEQUENCE [LARGE SCALE GENOMIC DNA]</scope>
    <source>
        <strain evidence="1 2">Alberta</strain>
        <tissue evidence="1">Whole body</tissue>
    </source>
</reference>
<sequence>MNQIGGSFGIVNSNTMEEVDSVINFWLEFVSRTAYKERDTLLRIELEEVIFKLNQEKKFITRICQRDLDIAIQKVFSEKAEAKSKQLEI</sequence>